<evidence type="ECO:0000313" key="4">
    <source>
        <dbReference type="Proteomes" id="UP000523447"/>
    </source>
</evidence>
<dbReference type="InterPro" id="IPR000835">
    <property type="entry name" value="HTH_MarR-typ"/>
</dbReference>
<evidence type="ECO:0000256" key="1">
    <source>
        <dbReference type="SAM" id="MobiDB-lite"/>
    </source>
</evidence>
<accession>A0A7X6RJM8</accession>
<dbReference type="PROSITE" id="PS50995">
    <property type="entry name" value="HTH_MARR_2"/>
    <property type="match status" value="1"/>
</dbReference>
<evidence type="ECO:0000313" key="3">
    <source>
        <dbReference type="EMBL" id="NKY87754.1"/>
    </source>
</evidence>
<name>A0A7X6RJM8_9NOCA</name>
<dbReference type="Gene3D" id="1.10.10.10">
    <property type="entry name" value="Winged helix-like DNA-binding domain superfamily/Winged helix DNA-binding domain"/>
    <property type="match status" value="1"/>
</dbReference>
<dbReference type="GO" id="GO:0003700">
    <property type="term" value="F:DNA-binding transcription factor activity"/>
    <property type="evidence" value="ECO:0007669"/>
    <property type="project" value="InterPro"/>
</dbReference>
<feature type="region of interest" description="Disordered" evidence="1">
    <location>
        <begin position="171"/>
        <end position="196"/>
    </location>
</feature>
<dbReference type="AlphaFoldDB" id="A0A7X6RJM8"/>
<sequence length="196" mass="21656">MATAQQSKTATPDTTDPVSWAHHYWQEQGLEGDEQRFLALSSLLRYQRLVIDPVEAQLRKQRLNLTDYLLLMTLQLSDNGTRLISNLARSLMIHATTATLATDRLQKRRLISRKPHPTDRRATCVTITPTGRKLVLKANNSLTEIGFGLGNATSEDVSRLLELLADLRASAGDIPPAPQNGKQRARSKSSADGESA</sequence>
<dbReference type="InterPro" id="IPR039422">
    <property type="entry name" value="MarR/SlyA-like"/>
</dbReference>
<protein>
    <submittedName>
        <fullName evidence="3">MarR family transcriptional regulator</fullName>
    </submittedName>
</protein>
<dbReference type="InterPro" id="IPR036390">
    <property type="entry name" value="WH_DNA-bd_sf"/>
</dbReference>
<dbReference type="PANTHER" id="PTHR33164">
    <property type="entry name" value="TRANSCRIPTIONAL REGULATOR, MARR FAMILY"/>
    <property type="match status" value="1"/>
</dbReference>
<keyword evidence="4" id="KW-1185">Reference proteome</keyword>
<dbReference type="RefSeq" id="WP_051032292.1">
    <property type="nucleotide sequence ID" value="NZ_CAWPHS010000014.1"/>
</dbReference>
<comment type="caution">
    <text evidence="3">The sequence shown here is derived from an EMBL/GenBank/DDBJ whole genome shotgun (WGS) entry which is preliminary data.</text>
</comment>
<evidence type="ECO:0000259" key="2">
    <source>
        <dbReference type="PROSITE" id="PS50995"/>
    </source>
</evidence>
<feature type="domain" description="HTH marR-type" evidence="2">
    <location>
        <begin position="33"/>
        <end position="169"/>
    </location>
</feature>
<dbReference type="PANTHER" id="PTHR33164:SF101">
    <property type="entry name" value="TRANSCRIPTIONAL REPRESSOR MPRA"/>
    <property type="match status" value="1"/>
</dbReference>
<proteinExistence type="predicted"/>
<organism evidence="3 4">
    <name type="scientific">Nocardia veterana</name>
    <dbReference type="NCBI Taxonomy" id="132249"/>
    <lineage>
        <taxon>Bacteria</taxon>
        <taxon>Bacillati</taxon>
        <taxon>Actinomycetota</taxon>
        <taxon>Actinomycetes</taxon>
        <taxon>Mycobacteriales</taxon>
        <taxon>Nocardiaceae</taxon>
        <taxon>Nocardia</taxon>
    </lineage>
</organism>
<dbReference type="SMART" id="SM00347">
    <property type="entry name" value="HTH_MARR"/>
    <property type="match status" value="1"/>
</dbReference>
<dbReference type="SUPFAM" id="SSF46785">
    <property type="entry name" value="Winged helix' DNA-binding domain"/>
    <property type="match status" value="1"/>
</dbReference>
<dbReference type="InterPro" id="IPR036388">
    <property type="entry name" value="WH-like_DNA-bd_sf"/>
</dbReference>
<dbReference type="Proteomes" id="UP000523447">
    <property type="component" value="Unassembled WGS sequence"/>
</dbReference>
<dbReference type="EMBL" id="JAAXPE010000021">
    <property type="protein sequence ID" value="NKY87754.1"/>
    <property type="molecule type" value="Genomic_DNA"/>
</dbReference>
<dbReference type="Pfam" id="PF01047">
    <property type="entry name" value="MarR"/>
    <property type="match status" value="1"/>
</dbReference>
<gene>
    <name evidence="3" type="ORF">HGA07_19225</name>
</gene>
<reference evidence="3 4" key="1">
    <citation type="submission" date="2020-04" db="EMBL/GenBank/DDBJ databases">
        <title>MicrobeNet Type strains.</title>
        <authorList>
            <person name="Nicholson A.C."/>
        </authorList>
    </citation>
    <scope>NUCLEOTIDE SEQUENCE [LARGE SCALE GENOMIC DNA]</scope>
    <source>
        <strain evidence="3 4">DSM 44445</strain>
    </source>
</reference>
<dbReference type="GO" id="GO:0006950">
    <property type="term" value="P:response to stress"/>
    <property type="evidence" value="ECO:0007669"/>
    <property type="project" value="TreeGrafter"/>
</dbReference>